<dbReference type="Gramene" id="rna33927">
    <property type="protein sequence ID" value="RHN49720.1"/>
    <property type="gene ID" value="gene33927"/>
</dbReference>
<reference evidence="11 14" key="2">
    <citation type="journal article" date="2014" name="BMC Genomics">
        <title>An improved genome release (version Mt4.0) for the model legume Medicago truncatula.</title>
        <authorList>
            <person name="Tang H."/>
            <person name="Krishnakumar V."/>
            <person name="Bidwell S."/>
            <person name="Rosen B."/>
            <person name="Chan A."/>
            <person name="Zhou S."/>
            <person name="Gentzbittel L."/>
            <person name="Childs K.L."/>
            <person name="Yandell M."/>
            <person name="Gundlach H."/>
            <person name="Mayer K.F."/>
            <person name="Schwartz D.C."/>
            <person name="Town C.D."/>
        </authorList>
    </citation>
    <scope>GENOME REANNOTATION</scope>
    <source>
        <strain evidence="13 14">cv. Jemalong A17</strain>
    </source>
</reference>
<sequence length="193" mass="20693">MAQPQVQVHTTATTRTYETGTYPSQQQHLRSKEGVDYPYYHRSNDGGGFTSLFPERGPSASQILASLGGLFLGGTLLLLASFSFFASLIGLAIMTPLFILFSPVLIPAALTIGLAVAGILTADACGLTGLMSLSWTARYIRDLHAAVPGQMDVKGRMADVVDYVGQKTKDVGQKTKEVGQDIQTKAHEAKRTT</sequence>
<dbReference type="GO" id="GO:0019915">
    <property type="term" value="P:lipid storage"/>
    <property type="evidence" value="ECO:0000318"/>
    <property type="project" value="GO_Central"/>
</dbReference>
<gene>
    <name evidence="13" type="primary">11428429</name>
    <name evidence="11" type="ordered locus">MTR_6g005040</name>
    <name evidence="12" type="ORF">MtrunA17_Chr6g0449621</name>
</gene>
<dbReference type="GO" id="GO:0012511">
    <property type="term" value="C:monolayer-surrounded lipid storage body"/>
    <property type="evidence" value="ECO:0000318"/>
    <property type="project" value="GO_Central"/>
</dbReference>
<keyword evidence="6 10" id="KW-0812">Transmembrane</keyword>
<feature type="transmembrane region" description="Helical" evidence="10">
    <location>
        <begin position="112"/>
        <end position="133"/>
    </location>
</feature>
<keyword evidence="5" id="KW-0551">Lipid droplet</keyword>
<evidence type="ECO:0000256" key="7">
    <source>
        <dbReference type="ARBA" id="ARBA00022989"/>
    </source>
</evidence>
<protein>
    <submittedName>
        <fullName evidence="11 12">Oleosin</fullName>
    </submittedName>
</protein>
<evidence type="ECO:0000313" key="12">
    <source>
        <dbReference type="EMBL" id="RHN49720.1"/>
    </source>
</evidence>
<dbReference type="PaxDb" id="3880-AES74363"/>
<reference evidence="15" key="4">
    <citation type="journal article" date="2018" name="Nat. Plants">
        <title>Whole-genome landscape of Medicago truncatula symbiotic genes.</title>
        <authorList>
            <person name="Pecrix Y."/>
            <person name="Staton S.E."/>
            <person name="Sallet E."/>
            <person name="Lelandais-Briere C."/>
            <person name="Moreau S."/>
            <person name="Carrere S."/>
            <person name="Blein T."/>
            <person name="Jardinaud M.F."/>
            <person name="Latrasse D."/>
            <person name="Zouine M."/>
            <person name="Zahm M."/>
            <person name="Kreplak J."/>
            <person name="Mayjonade B."/>
            <person name="Satge C."/>
            <person name="Perez M."/>
            <person name="Cauet S."/>
            <person name="Marande W."/>
            <person name="Chantry-Darmon C."/>
            <person name="Lopez-Roques C."/>
            <person name="Bouchez O."/>
            <person name="Berard A."/>
            <person name="Debelle F."/>
            <person name="Munos S."/>
            <person name="Bendahmane A."/>
            <person name="Berges H."/>
            <person name="Niebel A."/>
            <person name="Buitink J."/>
            <person name="Frugier F."/>
            <person name="Benhamed M."/>
            <person name="Crespi M."/>
            <person name="Gouzy J."/>
            <person name="Gamas P."/>
        </authorList>
    </citation>
    <scope>NUCLEOTIDE SEQUENCE [LARGE SCALE GENOMIC DNA]</scope>
    <source>
        <strain evidence="15">cv. Jemalong A17</strain>
    </source>
</reference>
<dbReference type="GO" id="GO:0010344">
    <property type="term" value="P:seed oilbody biogenesis"/>
    <property type="evidence" value="ECO:0000318"/>
    <property type="project" value="GO_Central"/>
</dbReference>
<comment type="similarity">
    <text evidence="4">Belongs to the oleosin family.</text>
</comment>
<dbReference type="GO" id="GO:0016020">
    <property type="term" value="C:membrane"/>
    <property type="evidence" value="ECO:0007669"/>
    <property type="project" value="UniProtKB-SubCell"/>
</dbReference>
<evidence type="ECO:0000256" key="8">
    <source>
        <dbReference type="ARBA" id="ARBA00023136"/>
    </source>
</evidence>
<evidence type="ECO:0000256" key="9">
    <source>
        <dbReference type="SAM" id="MobiDB-lite"/>
    </source>
</evidence>
<dbReference type="EMBL" id="CM001222">
    <property type="protein sequence ID" value="AES74363.1"/>
    <property type="molecule type" value="Genomic_DNA"/>
</dbReference>
<dbReference type="PANTHER" id="PTHR33203">
    <property type="entry name" value="OLEOSIN"/>
    <property type="match status" value="1"/>
</dbReference>
<proteinExistence type="inferred from homology"/>
<dbReference type="EMBL" id="PSQE01000006">
    <property type="protein sequence ID" value="RHN49720.1"/>
    <property type="molecule type" value="Genomic_DNA"/>
</dbReference>
<evidence type="ECO:0000313" key="13">
    <source>
        <dbReference type="EnsemblPlants" id="AES74363"/>
    </source>
</evidence>
<dbReference type="InterPro" id="IPR000136">
    <property type="entry name" value="Oleosin"/>
</dbReference>
<organism evidence="11 14">
    <name type="scientific">Medicago truncatula</name>
    <name type="common">Barrel medic</name>
    <name type="synonym">Medicago tribuloides</name>
    <dbReference type="NCBI Taxonomy" id="3880"/>
    <lineage>
        <taxon>Eukaryota</taxon>
        <taxon>Viridiplantae</taxon>
        <taxon>Streptophyta</taxon>
        <taxon>Embryophyta</taxon>
        <taxon>Tracheophyta</taxon>
        <taxon>Spermatophyta</taxon>
        <taxon>Magnoliopsida</taxon>
        <taxon>eudicotyledons</taxon>
        <taxon>Gunneridae</taxon>
        <taxon>Pentapetalae</taxon>
        <taxon>rosids</taxon>
        <taxon>fabids</taxon>
        <taxon>Fabales</taxon>
        <taxon>Fabaceae</taxon>
        <taxon>Papilionoideae</taxon>
        <taxon>50 kb inversion clade</taxon>
        <taxon>NPAAA clade</taxon>
        <taxon>Hologalegina</taxon>
        <taxon>IRL clade</taxon>
        <taxon>Trifolieae</taxon>
        <taxon>Medicago</taxon>
    </lineage>
</organism>
<dbReference type="EnsemblPlants" id="AES74363">
    <property type="protein sequence ID" value="AES74363"/>
    <property type="gene ID" value="MTR_6g005040"/>
</dbReference>
<dbReference type="eggNOG" id="ENOG502S1R0">
    <property type="taxonomic scope" value="Eukaryota"/>
</dbReference>
<dbReference type="PANTHER" id="PTHR33203:SF63">
    <property type="entry name" value="OLEOSIN 18.2 KDA"/>
    <property type="match status" value="1"/>
</dbReference>
<evidence type="ECO:0000256" key="4">
    <source>
        <dbReference type="ARBA" id="ARBA00010858"/>
    </source>
</evidence>
<dbReference type="Proteomes" id="UP000002051">
    <property type="component" value="Chromosome 6"/>
</dbReference>
<dbReference type="Pfam" id="PF01277">
    <property type="entry name" value="Oleosin"/>
    <property type="match status" value="1"/>
</dbReference>
<dbReference type="HOGENOM" id="CLU_101983_1_1_1"/>
<evidence type="ECO:0000256" key="6">
    <source>
        <dbReference type="ARBA" id="ARBA00022692"/>
    </source>
</evidence>
<evidence type="ECO:0000256" key="5">
    <source>
        <dbReference type="ARBA" id="ARBA00022677"/>
    </source>
</evidence>
<comment type="function">
    <text evidence="1">May have a structural role to stabilize the lipid body during desiccation of the seed by preventing coalescence of the oil. Probably interacts with both lipid and phospholipid moieties of lipid bodies. May also provide recognition signals for specific lipase anchorage in lipolysis during seedling growth.</text>
</comment>
<dbReference type="OrthoDB" id="1929188at2759"/>
<reference evidence="13" key="3">
    <citation type="submission" date="2015-04" db="UniProtKB">
        <authorList>
            <consortium name="EnsemblPlants"/>
        </authorList>
    </citation>
    <scope>IDENTIFICATION</scope>
    <source>
        <strain evidence="13">cv. Jemalong A17</strain>
    </source>
</reference>
<dbReference type="AlphaFoldDB" id="G7KPZ8"/>
<feature type="transmembrane region" description="Helical" evidence="10">
    <location>
        <begin position="60"/>
        <end position="79"/>
    </location>
</feature>
<dbReference type="KEGG" id="mtr:11428429"/>
<reference evidence="11 14" key="1">
    <citation type="journal article" date="2011" name="Nature">
        <title>The Medicago genome provides insight into the evolution of rhizobial symbioses.</title>
        <authorList>
            <person name="Young N.D."/>
            <person name="Debelle F."/>
            <person name="Oldroyd G.E."/>
            <person name="Geurts R."/>
            <person name="Cannon S.B."/>
            <person name="Udvardi M.K."/>
            <person name="Benedito V.A."/>
            <person name="Mayer K.F."/>
            <person name="Gouzy J."/>
            <person name="Schoof H."/>
            <person name="Van de Peer Y."/>
            <person name="Proost S."/>
            <person name="Cook D.R."/>
            <person name="Meyers B.C."/>
            <person name="Spannagl M."/>
            <person name="Cheung F."/>
            <person name="De Mita S."/>
            <person name="Krishnakumar V."/>
            <person name="Gundlach H."/>
            <person name="Zhou S."/>
            <person name="Mudge J."/>
            <person name="Bharti A.K."/>
            <person name="Murray J.D."/>
            <person name="Naoumkina M.A."/>
            <person name="Rosen B."/>
            <person name="Silverstein K.A."/>
            <person name="Tang H."/>
            <person name="Rombauts S."/>
            <person name="Zhao P.X."/>
            <person name="Zhou P."/>
            <person name="Barbe V."/>
            <person name="Bardou P."/>
            <person name="Bechner M."/>
            <person name="Bellec A."/>
            <person name="Berger A."/>
            <person name="Berges H."/>
            <person name="Bidwell S."/>
            <person name="Bisseling T."/>
            <person name="Choisne N."/>
            <person name="Couloux A."/>
            <person name="Denny R."/>
            <person name="Deshpande S."/>
            <person name="Dai X."/>
            <person name="Doyle J.J."/>
            <person name="Dudez A.M."/>
            <person name="Farmer A.D."/>
            <person name="Fouteau S."/>
            <person name="Franken C."/>
            <person name="Gibelin C."/>
            <person name="Gish J."/>
            <person name="Goldstein S."/>
            <person name="Gonzalez A.J."/>
            <person name="Green P.J."/>
            <person name="Hallab A."/>
            <person name="Hartog M."/>
            <person name="Hua A."/>
            <person name="Humphray S.J."/>
            <person name="Jeong D.H."/>
            <person name="Jing Y."/>
            <person name="Jocker A."/>
            <person name="Kenton S.M."/>
            <person name="Kim D.J."/>
            <person name="Klee K."/>
            <person name="Lai H."/>
            <person name="Lang C."/>
            <person name="Lin S."/>
            <person name="Macmil S.L."/>
            <person name="Magdelenat G."/>
            <person name="Matthews L."/>
            <person name="McCorrison J."/>
            <person name="Monaghan E.L."/>
            <person name="Mun J.H."/>
            <person name="Najar F.Z."/>
            <person name="Nicholson C."/>
            <person name="Noirot C."/>
            <person name="O'Bleness M."/>
            <person name="Paule C.R."/>
            <person name="Poulain J."/>
            <person name="Prion F."/>
            <person name="Qin B."/>
            <person name="Qu C."/>
            <person name="Retzel E.F."/>
            <person name="Riddle C."/>
            <person name="Sallet E."/>
            <person name="Samain S."/>
            <person name="Samson N."/>
            <person name="Sanders I."/>
            <person name="Saurat O."/>
            <person name="Scarpelli C."/>
            <person name="Schiex T."/>
            <person name="Segurens B."/>
            <person name="Severin A.J."/>
            <person name="Sherrier D.J."/>
            <person name="Shi R."/>
            <person name="Sims S."/>
            <person name="Singer S.R."/>
            <person name="Sinharoy S."/>
            <person name="Sterck L."/>
            <person name="Viollet A."/>
            <person name="Wang B.B."/>
            <person name="Wang K."/>
            <person name="Wang M."/>
            <person name="Wang X."/>
            <person name="Warfsmann J."/>
            <person name="Weissenbach J."/>
            <person name="White D.D."/>
            <person name="White J.D."/>
            <person name="Wiley G.B."/>
            <person name="Wincker P."/>
            <person name="Xing Y."/>
            <person name="Yang L."/>
            <person name="Yao Z."/>
            <person name="Ying F."/>
            <person name="Zhai J."/>
            <person name="Zhou L."/>
            <person name="Zuber A."/>
            <person name="Denarie J."/>
            <person name="Dixon R.A."/>
            <person name="May G.D."/>
            <person name="Schwartz D.C."/>
            <person name="Rogers J."/>
            <person name="Quetier F."/>
            <person name="Town C.D."/>
            <person name="Roe B.A."/>
        </authorList>
    </citation>
    <scope>NUCLEOTIDE SEQUENCE [LARGE SCALE GENOMIC DNA]</scope>
    <source>
        <strain evidence="11">A17</strain>
        <strain evidence="13 14">cv. Jemalong A17</strain>
    </source>
</reference>
<dbReference type="Proteomes" id="UP000265566">
    <property type="component" value="Chromosome 6"/>
</dbReference>
<name>G7KPZ8_MEDTR</name>
<keyword evidence="7 10" id="KW-1133">Transmembrane helix</keyword>
<dbReference type="OMA" id="GADYKSR"/>
<dbReference type="STRING" id="3880.G7KPZ8"/>
<accession>G7KPZ8</accession>
<feature type="transmembrane region" description="Helical" evidence="10">
    <location>
        <begin position="84"/>
        <end position="106"/>
    </location>
</feature>
<evidence type="ECO:0000313" key="11">
    <source>
        <dbReference type="EMBL" id="AES74363.1"/>
    </source>
</evidence>
<evidence type="ECO:0000256" key="3">
    <source>
        <dbReference type="ARBA" id="ARBA00004502"/>
    </source>
</evidence>
<evidence type="ECO:0000313" key="15">
    <source>
        <dbReference type="Proteomes" id="UP000265566"/>
    </source>
</evidence>
<dbReference type="GO" id="GO:0050826">
    <property type="term" value="P:response to freezing"/>
    <property type="evidence" value="ECO:0000318"/>
    <property type="project" value="GO_Central"/>
</dbReference>
<evidence type="ECO:0000256" key="1">
    <source>
        <dbReference type="ARBA" id="ARBA00002582"/>
    </source>
</evidence>
<reference evidence="12" key="5">
    <citation type="journal article" date="2018" name="Nat. Plants">
        <title>Whole-genome landscape of Medicago truncatula symbiotic genes.</title>
        <authorList>
            <person name="Pecrix Y."/>
            <person name="Gamas P."/>
            <person name="Carrere S."/>
        </authorList>
    </citation>
    <scope>NUCLEOTIDE SEQUENCE</scope>
    <source>
        <tissue evidence="12">Leaves</tissue>
    </source>
</reference>
<keyword evidence="14" id="KW-1185">Reference proteome</keyword>
<evidence type="ECO:0000313" key="14">
    <source>
        <dbReference type="Proteomes" id="UP000002051"/>
    </source>
</evidence>
<feature type="region of interest" description="Disordered" evidence="9">
    <location>
        <begin position="174"/>
        <end position="193"/>
    </location>
</feature>
<comment type="subcellular location">
    <subcellularLocation>
        <location evidence="3">Lipid droplet</location>
    </subcellularLocation>
    <subcellularLocation>
        <location evidence="2">Membrane</location>
        <topology evidence="2">Multi-pass membrane protein</topology>
    </subcellularLocation>
</comment>
<keyword evidence="8 10" id="KW-0472">Membrane</keyword>
<evidence type="ECO:0000256" key="10">
    <source>
        <dbReference type="SAM" id="Phobius"/>
    </source>
</evidence>
<evidence type="ECO:0000256" key="2">
    <source>
        <dbReference type="ARBA" id="ARBA00004141"/>
    </source>
</evidence>